<name>A0A285NHM7_9HYPH</name>
<keyword evidence="1" id="KW-0255">Endonuclease</keyword>
<dbReference type="OrthoDB" id="9811593at2"/>
<accession>A0A285NHM7</accession>
<dbReference type="PANTHER" id="PTHR37460:SF1">
    <property type="entry name" value="ENDONUCLEASE III"/>
    <property type="match status" value="1"/>
</dbReference>
<dbReference type="Proteomes" id="UP000219439">
    <property type="component" value="Unassembled WGS sequence"/>
</dbReference>
<dbReference type="EMBL" id="OBEL01000001">
    <property type="protein sequence ID" value="SNZ08949.1"/>
    <property type="molecule type" value="Genomic_DNA"/>
</dbReference>
<keyword evidence="2" id="KW-1185">Reference proteome</keyword>
<reference evidence="1 2" key="1">
    <citation type="submission" date="2017-09" db="EMBL/GenBank/DDBJ databases">
        <authorList>
            <person name="Ehlers B."/>
            <person name="Leendertz F.H."/>
        </authorList>
    </citation>
    <scope>NUCLEOTIDE SEQUENCE [LARGE SCALE GENOMIC DNA]</scope>
    <source>
        <strain evidence="1 2">DSM 18289</strain>
    </source>
</reference>
<sequence>MQVFTAYSSMPKRLDITLPSPSDLGFDEPDFTGYWRNKSHCPDKSGSYLVWIYLKHNTRLAKPTKCILSPGWYVYAGSANGPGGLRARLSRHLAKDKSRRWHIDQLTTKATHRYGWAWMNACECALITHLQALPNFHHPVSGFGSSDCQQCQSHLLKWSELTTET</sequence>
<dbReference type="GO" id="GO:0004519">
    <property type="term" value="F:endonuclease activity"/>
    <property type="evidence" value="ECO:0007669"/>
    <property type="project" value="UniProtKB-KW"/>
</dbReference>
<dbReference type="AlphaFoldDB" id="A0A285NHM7"/>
<evidence type="ECO:0000313" key="1">
    <source>
        <dbReference type="EMBL" id="SNZ08949.1"/>
    </source>
</evidence>
<dbReference type="Pfam" id="PF01986">
    <property type="entry name" value="DUF123"/>
    <property type="match status" value="1"/>
</dbReference>
<keyword evidence="1" id="KW-0378">Hydrolase</keyword>
<gene>
    <name evidence="1" type="ORF">SAMN06265368_1881</name>
</gene>
<proteinExistence type="predicted"/>
<evidence type="ECO:0000313" key="2">
    <source>
        <dbReference type="Proteomes" id="UP000219439"/>
    </source>
</evidence>
<dbReference type="PANTHER" id="PTHR37460">
    <property type="entry name" value="ENDONUCLEASE III"/>
    <property type="match status" value="1"/>
</dbReference>
<protein>
    <submittedName>
        <fullName evidence="1">Uri superfamily endonuclease</fullName>
    </submittedName>
</protein>
<dbReference type="InterPro" id="IPR002837">
    <property type="entry name" value="DUF123"/>
</dbReference>
<organism evidence="1 2">
    <name type="scientific">Cohaesibacter gelatinilyticus</name>
    <dbReference type="NCBI Taxonomy" id="372072"/>
    <lineage>
        <taxon>Bacteria</taxon>
        <taxon>Pseudomonadati</taxon>
        <taxon>Pseudomonadota</taxon>
        <taxon>Alphaproteobacteria</taxon>
        <taxon>Hyphomicrobiales</taxon>
        <taxon>Cohaesibacteraceae</taxon>
    </lineage>
</organism>
<dbReference type="CDD" id="cd10441">
    <property type="entry name" value="GIY-YIG_COG1833"/>
    <property type="match status" value="1"/>
</dbReference>
<keyword evidence="1" id="KW-0540">Nuclease</keyword>